<dbReference type="PROSITE" id="PS51371">
    <property type="entry name" value="CBS"/>
    <property type="match status" value="2"/>
</dbReference>
<dbReference type="Pfam" id="PF00571">
    <property type="entry name" value="CBS"/>
    <property type="match status" value="2"/>
</dbReference>
<protein>
    <recommendedName>
        <fullName evidence="3">CBS domain-containing protein</fullName>
    </recommendedName>
</protein>
<dbReference type="AlphaFoldDB" id="F0ZKA8"/>
<dbReference type="InterPro" id="IPR051257">
    <property type="entry name" value="Diverse_CBS-Domain"/>
</dbReference>
<dbReference type="OMA" id="MSKRNIR"/>
<dbReference type="InterPro" id="IPR046342">
    <property type="entry name" value="CBS_dom_sf"/>
</dbReference>
<dbReference type="InParanoid" id="F0ZKA8"/>
<dbReference type="SUPFAM" id="SSF54631">
    <property type="entry name" value="CBS-domain pair"/>
    <property type="match status" value="1"/>
</dbReference>
<dbReference type="KEGG" id="dpp:DICPUDRAFT_91991"/>
<dbReference type="Gene3D" id="3.10.580.10">
    <property type="entry name" value="CBS-domain"/>
    <property type="match status" value="1"/>
</dbReference>
<name>F0ZKA8_DICPU</name>
<keyword evidence="5" id="KW-1185">Reference proteome</keyword>
<keyword evidence="1 2" id="KW-0129">CBS domain</keyword>
<evidence type="ECO:0000313" key="5">
    <source>
        <dbReference type="Proteomes" id="UP000001064"/>
    </source>
</evidence>
<dbReference type="EMBL" id="GL871054">
    <property type="protein sequence ID" value="EGC35626.1"/>
    <property type="molecule type" value="Genomic_DNA"/>
</dbReference>
<dbReference type="InterPro" id="IPR000644">
    <property type="entry name" value="CBS_dom"/>
</dbReference>
<dbReference type="STRING" id="5786.F0ZKA8"/>
<dbReference type="CDD" id="cd04623">
    <property type="entry name" value="CBS_pair_bac_euk"/>
    <property type="match status" value="1"/>
</dbReference>
<dbReference type="PANTHER" id="PTHR43080:SF10">
    <property type="entry name" value="CBS DOMAIN-CONTAINING PROTEIN"/>
    <property type="match status" value="1"/>
</dbReference>
<dbReference type="Proteomes" id="UP000001064">
    <property type="component" value="Unassembled WGS sequence"/>
</dbReference>
<dbReference type="VEuPathDB" id="AmoebaDB:DICPUDRAFT_91991"/>
<proteinExistence type="predicted"/>
<dbReference type="GeneID" id="10501113"/>
<dbReference type="InterPro" id="IPR044725">
    <property type="entry name" value="CBSX3_CBS_dom"/>
</dbReference>
<evidence type="ECO:0000313" key="4">
    <source>
        <dbReference type="EMBL" id="EGC35626.1"/>
    </source>
</evidence>
<evidence type="ECO:0000256" key="1">
    <source>
        <dbReference type="ARBA" id="ARBA00023122"/>
    </source>
</evidence>
<feature type="domain" description="CBS" evidence="3">
    <location>
        <begin position="174"/>
        <end position="230"/>
    </location>
</feature>
<evidence type="ECO:0000259" key="3">
    <source>
        <dbReference type="PROSITE" id="PS51371"/>
    </source>
</evidence>
<dbReference type="SMART" id="SM00116">
    <property type="entry name" value="CBS"/>
    <property type="match status" value="2"/>
</dbReference>
<feature type="domain" description="CBS" evidence="3">
    <location>
        <begin position="105"/>
        <end position="166"/>
    </location>
</feature>
<sequence>MLKSGLINFLLKRGNGSKNYFQYPNIVPQLKIKFKSQNLYYSNTNINMSNRGDGSSYHHHSNMVDISPKTIEIIKIKSQAIGETLRPKLKSYVDIQVGKIIENKIKNNLGRIVRVDEDSTVYDAIKVMNEKRVGATIVVDKNNRMTGIFSERDYLSKVDLRGLTPRETLVKDIMSSKVITVSGDSGASKCLSIMTKRNIRHLPVLDNKRLIGMLSIGDIVKYIISEQSQELNGLKSDILHD</sequence>
<dbReference type="eggNOG" id="ENOG502QQ7J">
    <property type="taxonomic scope" value="Eukaryota"/>
</dbReference>
<dbReference type="PANTHER" id="PTHR43080">
    <property type="entry name" value="CBS DOMAIN-CONTAINING PROTEIN CBSX3, MITOCHONDRIAL"/>
    <property type="match status" value="1"/>
</dbReference>
<evidence type="ECO:0000256" key="2">
    <source>
        <dbReference type="PROSITE-ProRule" id="PRU00703"/>
    </source>
</evidence>
<dbReference type="RefSeq" id="XP_003287863.1">
    <property type="nucleotide sequence ID" value="XM_003287815.1"/>
</dbReference>
<accession>F0ZKA8</accession>
<organism evidence="4 5">
    <name type="scientific">Dictyostelium purpureum</name>
    <name type="common">Slime mold</name>
    <dbReference type="NCBI Taxonomy" id="5786"/>
    <lineage>
        <taxon>Eukaryota</taxon>
        <taxon>Amoebozoa</taxon>
        <taxon>Evosea</taxon>
        <taxon>Eumycetozoa</taxon>
        <taxon>Dictyostelia</taxon>
        <taxon>Dictyosteliales</taxon>
        <taxon>Dictyosteliaceae</taxon>
        <taxon>Dictyostelium</taxon>
    </lineage>
</organism>
<reference evidence="5" key="1">
    <citation type="journal article" date="2011" name="Genome Biol.">
        <title>Comparative genomics of the social amoebae Dictyostelium discoideum and Dictyostelium purpureum.</title>
        <authorList>
            <consortium name="US DOE Joint Genome Institute (JGI-PGF)"/>
            <person name="Sucgang R."/>
            <person name="Kuo A."/>
            <person name="Tian X."/>
            <person name="Salerno W."/>
            <person name="Parikh A."/>
            <person name="Feasley C.L."/>
            <person name="Dalin E."/>
            <person name="Tu H."/>
            <person name="Huang E."/>
            <person name="Barry K."/>
            <person name="Lindquist E."/>
            <person name="Shapiro H."/>
            <person name="Bruce D."/>
            <person name="Schmutz J."/>
            <person name="Salamov A."/>
            <person name="Fey P."/>
            <person name="Gaudet P."/>
            <person name="Anjard C."/>
            <person name="Babu M.M."/>
            <person name="Basu S."/>
            <person name="Bushmanova Y."/>
            <person name="van der Wel H."/>
            <person name="Katoh-Kurasawa M."/>
            <person name="Dinh C."/>
            <person name="Coutinho P.M."/>
            <person name="Saito T."/>
            <person name="Elias M."/>
            <person name="Schaap P."/>
            <person name="Kay R.R."/>
            <person name="Henrissat B."/>
            <person name="Eichinger L."/>
            <person name="Rivero F."/>
            <person name="Putnam N.H."/>
            <person name="West C.M."/>
            <person name="Loomis W.F."/>
            <person name="Chisholm R.L."/>
            <person name="Shaulsky G."/>
            <person name="Strassmann J.E."/>
            <person name="Queller D.C."/>
            <person name="Kuspa A."/>
            <person name="Grigoriev I.V."/>
        </authorList>
    </citation>
    <scope>NUCLEOTIDE SEQUENCE [LARGE SCALE GENOMIC DNA]</scope>
    <source>
        <strain evidence="5">QSDP1</strain>
    </source>
</reference>
<gene>
    <name evidence="4" type="ORF">DICPUDRAFT_91991</name>
</gene>
<dbReference type="OrthoDB" id="418595at2759"/>